<dbReference type="InterPro" id="IPR046357">
    <property type="entry name" value="PPIase_dom_sf"/>
</dbReference>
<dbReference type="GO" id="GO:0003755">
    <property type="term" value="F:peptidyl-prolyl cis-trans isomerase activity"/>
    <property type="evidence" value="ECO:0007669"/>
    <property type="project" value="UniProtKB-KW"/>
</dbReference>
<dbReference type="EC" id="5.2.1.8" evidence="2 5"/>
<dbReference type="WBParaSite" id="mrna-Wban_00959">
    <property type="protein sequence ID" value="mrna-Wban_00959"/>
    <property type="gene ID" value="Wban_00959"/>
</dbReference>
<evidence type="ECO:0000313" key="11">
    <source>
        <dbReference type="WBParaSite" id="mrna-Wban_00959"/>
    </source>
</evidence>
<dbReference type="PROSITE" id="PS50059">
    <property type="entry name" value="FKBP_PPIASE"/>
    <property type="match status" value="1"/>
</dbReference>
<evidence type="ECO:0000313" key="9">
    <source>
        <dbReference type="Proteomes" id="UP000004810"/>
    </source>
</evidence>
<evidence type="ECO:0000313" key="10">
    <source>
        <dbReference type="Proteomes" id="UP000093561"/>
    </source>
</evidence>
<reference evidence="10" key="4">
    <citation type="journal article" date="2016" name="Mol. Ecol.">
        <title>Population genomics of the filarial nematode parasite Wuchereria bancrofti from mosquitoes.</title>
        <authorList>
            <person name="Small S.T."/>
            <person name="Reimer L.J."/>
            <person name="Tisch D.J."/>
            <person name="King C.L."/>
            <person name="Christensen B.M."/>
            <person name="Siba P.M."/>
            <person name="Kazura J.W."/>
            <person name="Serre D."/>
            <person name="Zimmerman P.A."/>
        </authorList>
    </citation>
    <scope>NUCLEOTIDE SEQUENCE</scope>
    <source>
        <strain evidence="10">pt0022</strain>
    </source>
</reference>
<dbReference type="PANTHER" id="PTHR45779">
    <property type="entry name" value="PEPTIDYLPROLYL ISOMERASE"/>
    <property type="match status" value="1"/>
</dbReference>
<reference evidence="9" key="2">
    <citation type="submission" date="2012-08" db="EMBL/GenBank/DDBJ databases">
        <title>The Genome Sequence of Wuchereria bancrofti.</title>
        <authorList>
            <person name="Nutman T.B."/>
            <person name="Fink D.L."/>
            <person name="Russ C."/>
            <person name="Young S."/>
            <person name="Zeng Q."/>
            <person name="Koehrsen M."/>
            <person name="Alvarado L."/>
            <person name="Berlin A."/>
            <person name="Chapman S.B."/>
            <person name="Chen Z."/>
            <person name="Freedman E."/>
            <person name="Gellesch M."/>
            <person name="Goldberg J."/>
            <person name="Griggs A."/>
            <person name="Gujja S."/>
            <person name="Heilman E.R."/>
            <person name="Heiman D."/>
            <person name="Hepburn T."/>
            <person name="Howarth C."/>
            <person name="Jen D."/>
            <person name="Larson L."/>
            <person name="Lewis B."/>
            <person name="Mehta T."/>
            <person name="Park D."/>
            <person name="Pearson M."/>
            <person name="Roberts A."/>
            <person name="Saif S."/>
            <person name="Shea T."/>
            <person name="Shenoy N."/>
            <person name="Sisk P."/>
            <person name="Stolte C."/>
            <person name="Sykes S."/>
            <person name="Walk T."/>
            <person name="White J."/>
            <person name="Yandava C."/>
            <person name="Haas B."/>
            <person name="Henn M.R."/>
            <person name="Nusbaum C."/>
            <person name="Birren B."/>
        </authorList>
    </citation>
    <scope>NUCLEOTIDE SEQUENCE [LARGE SCALE GENOMIC DNA]</scope>
    <source>
        <strain evidence="9">NA</strain>
    </source>
</reference>
<protein>
    <recommendedName>
        <fullName evidence="2 5">peptidylprolyl isomerase</fullName>
        <ecNumber evidence="2 5">5.2.1.8</ecNumber>
    </recommendedName>
</protein>
<dbReference type="InterPro" id="IPR044609">
    <property type="entry name" value="FKBP2/11"/>
</dbReference>
<dbReference type="SUPFAM" id="SSF54534">
    <property type="entry name" value="FKBP-like"/>
    <property type="match status" value="1"/>
</dbReference>
<accession>J9BC46</accession>
<reference evidence="11" key="5">
    <citation type="submission" date="2024-02" db="UniProtKB">
        <authorList>
            <consortium name="WormBaseParasite"/>
        </authorList>
    </citation>
    <scope>IDENTIFICATION</scope>
    <source>
        <strain evidence="11">pt0022</strain>
    </source>
</reference>
<feature type="domain" description="PPIase FKBP-type" evidence="7">
    <location>
        <begin position="44"/>
        <end position="132"/>
    </location>
</feature>
<comment type="catalytic activity">
    <reaction evidence="1 5">
        <text>[protein]-peptidylproline (omega=180) = [protein]-peptidylproline (omega=0)</text>
        <dbReference type="Rhea" id="RHEA:16237"/>
        <dbReference type="Rhea" id="RHEA-COMP:10747"/>
        <dbReference type="Rhea" id="RHEA-COMP:10748"/>
        <dbReference type="ChEBI" id="CHEBI:83833"/>
        <dbReference type="ChEBI" id="CHEBI:83834"/>
        <dbReference type="EC" id="5.2.1.8"/>
    </reaction>
</comment>
<sequence>MLKYSVVLLVLFLAVVCCDDKELARLQIGVKKRVDNCEIRSRKGDTLNVHYVGLLEDGTEFDNSKSRNKPFIFTLGMGQVIKGWDQGLLNMCEGEQRRLAIPSDLAYGSSGSPPKIPPDASLKFDIELLKIEREGDL</sequence>
<reference evidence="8" key="1">
    <citation type="submission" date="2012-08" db="EMBL/GenBank/DDBJ databases">
        <title>The Genome Sequence of Wuchereria bancrofti.</title>
        <authorList>
            <consortium name="The Broad Institute Genome Sequencing Platform"/>
            <consortium name="Broad Institute Genome Sequencing Center for Infectious Disease"/>
            <person name="Nutman T.B."/>
            <person name="Fink D.L."/>
            <person name="Russ C."/>
            <person name="Young S."/>
            <person name="Zeng Q."/>
            <person name="Koehrsen M."/>
            <person name="Alvarado L."/>
            <person name="Berlin A."/>
            <person name="Borenstein D."/>
            <person name="Chapman S.B."/>
            <person name="Chen Z."/>
            <person name="Engels R."/>
            <person name="Freedman E."/>
            <person name="Gellesch M."/>
            <person name="Goldberg J."/>
            <person name="Griggs A."/>
            <person name="Gujja S."/>
            <person name="Heilman E.R."/>
            <person name="Heiman D."/>
            <person name="Hepburn T."/>
            <person name="Howarth C."/>
            <person name="Jen D."/>
            <person name="Larson L."/>
            <person name="Lewis B."/>
            <person name="Mehta T."/>
            <person name="Park D."/>
            <person name="Pearson M."/>
            <person name="Richards J."/>
            <person name="Roberts A."/>
            <person name="Saif S."/>
            <person name="Shea T."/>
            <person name="Shenoy N."/>
            <person name="Sisk P."/>
            <person name="Stolte C."/>
            <person name="Sykes S."/>
            <person name="Walk T."/>
            <person name="White J."/>
            <person name="Yandava C."/>
            <person name="Haas B."/>
            <person name="Henn M.R."/>
            <person name="Nusbaum C."/>
            <person name="Birren B."/>
        </authorList>
    </citation>
    <scope>NUCLEOTIDE SEQUENCE</scope>
</reference>
<dbReference type="Pfam" id="PF00254">
    <property type="entry name" value="FKBP_C"/>
    <property type="match status" value="1"/>
</dbReference>
<dbReference type="FunFam" id="3.10.50.40:FF:000006">
    <property type="entry name" value="Peptidyl-prolyl cis-trans isomerase"/>
    <property type="match status" value="1"/>
</dbReference>
<dbReference type="Proteomes" id="UP000093561">
    <property type="component" value="Unassembled WGS sequence"/>
</dbReference>
<evidence type="ECO:0000256" key="6">
    <source>
        <dbReference type="SAM" id="SignalP"/>
    </source>
</evidence>
<evidence type="ECO:0000313" key="8">
    <source>
        <dbReference type="EMBL" id="EJW84735.1"/>
    </source>
</evidence>
<feature type="signal peptide" evidence="6">
    <location>
        <begin position="1"/>
        <end position="18"/>
    </location>
</feature>
<keyword evidence="3 5" id="KW-0697">Rotamase</keyword>
<keyword evidence="4 5" id="KW-0413">Isomerase</keyword>
<reference evidence="10" key="3">
    <citation type="submission" date="2015-03" db="EMBL/GenBank/DDBJ databases">
        <title>Wuchereria bancrofti Genome Sequencing Papua New Guinea Strain.</title>
        <authorList>
            <person name="Small S.T."/>
            <person name="Serre D."/>
            <person name="Zimmerman P.A."/>
        </authorList>
    </citation>
    <scope>NUCLEOTIDE SEQUENCE [LARGE SCALE GENOMIC DNA]</scope>
    <source>
        <strain evidence="10">pt0022</strain>
    </source>
</reference>
<name>J9BC46_WUCBA</name>
<evidence type="ECO:0000256" key="2">
    <source>
        <dbReference type="ARBA" id="ARBA00013194"/>
    </source>
</evidence>
<dbReference type="AlphaFoldDB" id="J9BC46"/>
<dbReference type="Gene3D" id="3.10.50.40">
    <property type="match status" value="1"/>
</dbReference>
<dbReference type="InterPro" id="IPR001179">
    <property type="entry name" value="PPIase_FKBP_dom"/>
</dbReference>
<dbReference type="Proteomes" id="UP000004810">
    <property type="component" value="Unassembled WGS sequence"/>
</dbReference>
<evidence type="ECO:0000256" key="1">
    <source>
        <dbReference type="ARBA" id="ARBA00000971"/>
    </source>
</evidence>
<feature type="chain" id="PRO_5003820090" description="peptidylprolyl isomerase" evidence="6">
    <location>
        <begin position="19"/>
        <end position="137"/>
    </location>
</feature>
<evidence type="ECO:0000256" key="4">
    <source>
        <dbReference type="ARBA" id="ARBA00023235"/>
    </source>
</evidence>
<gene>
    <name evidence="8" type="ORF">WUBG_04356</name>
</gene>
<dbReference type="PANTHER" id="PTHR45779:SF7">
    <property type="entry name" value="PEPTIDYLPROLYL ISOMERASE"/>
    <property type="match status" value="1"/>
</dbReference>
<evidence type="ECO:0000259" key="7">
    <source>
        <dbReference type="PROSITE" id="PS50059"/>
    </source>
</evidence>
<dbReference type="EMBL" id="ADBV01001484">
    <property type="protein sequence ID" value="EJW84735.1"/>
    <property type="molecule type" value="Genomic_DNA"/>
</dbReference>
<keyword evidence="6" id="KW-0732">Signal</keyword>
<evidence type="ECO:0000256" key="5">
    <source>
        <dbReference type="PROSITE-ProRule" id="PRU00277"/>
    </source>
</evidence>
<evidence type="ECO:0000256" key="3">
    <source>
        <dbReference type="ARBA" id="ARBA00023110"/>
    </source>
</evidence>
<proteinExistence type="predicted"/>
<dbReference type="GO" id="GO:0005783">
    <property type="term" value="C:endoplasmic reticulum"/>
    <property type="evidence" value="ECO:0007669"/>
    <property type="project" value="TreeGrafter"/>
</dbReference>
<organism evidence="8 9">
    <name type="scientific">Wuchereria bancrofti</name>
    <dbReference type="NCBI Taxonomy" id="6293"/>
    <lineage>
        <taxon>Eukaryota</taxon>
        <taxon>Metazoa</taxon>
        <taxon>Ecdysozoa</taxon>
        <taxon>Nematoda</taxon>
        <taxon>Chromadorea</taxon>
        <taxon>Rhabditida</taxon>
        <taxon>Spirurina</taxon>
        <taxon>Spiruromorpha</taxon>
        <taxon>Filarioidea</taxon>
        <taxon>Onchocercidae</taxon>
        <taxon>Wuchereria</taxon>
    </lineage>
</organism>